<dbReference type="EMBL" id="CAJOBG010000078">
    <property type="protein sequence ID" value="CAF3752310.1"/>
    <property type="molecule type" value="Genomic_DNA"/>
</dbReference>
<evidence type="ECO:0000256" key="1">
    <source>
        <dbReference type="ARBA" id="ARBA00004123"/>
    </source>
</evidence>
<evidence type="ECO:0000256" key="10">
    <source>
        <dbReference type="ARBA" id="ARBA00023242"/>
    </source>
</evidence>
<keyword evidence="9" id="KW-0677">Repeat</keyword>
<dbReference type="AlphaFoldDB" id="A0A818Y7W9"/>
<reference evidence="12" key="1">
    <citation type="submission" date="2021-02" db="EMBL/GenBank/DDBJ databases">
        <authorList>
            <person name="Nowell W R."/>
        </authorList>
    </citation>
    <scope>NUCLEOTIDE SEQUENCE</scope>
</reference>
<name>A0A818Y7W9_9BILA</name>
<dbReference type="PANTHER" id="PTHR44111">
    <property type="entry name" value="ELONGATOR COMPLEX PROTEIN 2"/>
    <property type="match status" value="1"/>
</dbReference>
<dbReference type="InterPro" id="IPR019151">
    <property type="entry name" value="Proteasome_assmbl_chaperone_2"/>
</dbReference>
<evidence type="ECO:0000256" key="2">
    <source>
        <dbReference type="ARBA" id="ARBA00004496"/>
    </source>
</evidence>
<proteinExistence type="inferred from homology"/>
<keyword evidence="7 11" id="KW-0853">WD repeat</keyword>
<comment type="caution">
    <text evidence="12">The sequence shown here is derived from an EMBL/GenBank/DDBJ whole genome shotgun (WGS) entry which is preliminary data.</text>
</comment>
<keyword evidence="8" id="KW-0819">tRNA processing</keyword>
<feature type="repeat" description="WD" evidence="11">
    <location>
        <begin position="350"/>
        <end position="385"/>
    </location>
</feature>
<dbReference type="Gene3D" id="3.40.50.10900">
    <property type="entry name" value="PAC-like subunit"/>
    <property type="match status" value="1"/>
</dbReference>
<feature type="repeat" description="WD" evidence="11">
    <location>
        <begin position="447"/>
        <end position="491"/>
    </location>
</feature>
<dbReference type="GO" id="GO:0005634">
    <property type="term" value="C:nucleus"/>
    <property type="evidence" value="ECO:0007669"/>
    <property type="project" value="UniProtKB-SubCell"/>
</dbReference>
<protein>
    <recommendedName>
        <fullName evidence="5">Elongator complex protein 2</fullName>
    </recommendedName>
</protein>
<evidence type="ECO:0000313" key="12">
    <source>
        <dbReference type="EMBL" id="CAF3752310.1"/>
    </source>
</evidence>
<feature type="repeat" description="WD" evidence="11">
    <location>
        <begin position="526"/>
        <end position="573"/>
    </location>
</feature>
<feature type="repeat" description="WD" evidence="11">
    <location>
        <begin position="906"/>
        <end position="947"/>
    </location>
</feature>
<keyword evidence="13" id="KW-1185">Reference proteome</keyword>
<keyword evidence="10" id="KW-0539">Nucleus</keyword>
<evidence type="ECO:0000256" key="8">
    <source>
        <dbReference type="ARBA" id="ARBA00022694"/>
    </source>
</evidence>
<dbReference type="GO" id="GO:0033588">
    <property type="term" value="C:elongator holoenzyme complex"/>
    <property type="evidence" value="ECO:0007669"/>
    <property type="project" value="InterPro"/>
</dbReference>
<dbReference type="GO" id="GO:0005737">
    <property type="term" value="C:cytoplasm"/>
    <property type="evidence" value="ECO:0007669"/>
    <property type="project" value="UniProtKB-SubCell"/>
</dbReference>
<dbReference type="GO" id="GO:0002098">
    <property type="term" value="P:tRNA wobble uridine modification"/>
    <property type="evidence" value="ECO:0007669"/>
    <property type="project" value="InterPro"/>
</dbReference>
<dbReference type="Gene3D" id="2.130.10.10">
    <property type="entry name" value="YVTN repeat-like/Quinoprotein amine dehydrogenase"/>
    <property type="match status" value="3"/>
</dbReference>
<dbReference type="Proteomes" id="UP000663866">
    <property type="component" value="Unassembled WGS sequence"/>
</dbReference>
<evidence type="ECO:0000256" key="9">
    <source>
        <dbReference type="ARBA" id="ARBA00022737"/>
    </source>
</evidence>
<evidence type="ECO:0000256" key="4">
    <source>
        <dbReference type="ARBA" id="ARBA00005881"/>
    </source>
</evidence>
<dbReference type="Pfam" id="PF00400">
    <property type="entry name" value="WD40"/>
    <property type="match status" value="7"/>
</dbReference>
<sequence length="1050" mass="119704">MTGTEKLNWSGYTLVLPSICHCHVGQLAVDTLINTLNMKSVHILNWTCVEPVIAYDPYENTNRENLAFSIEVYEEPSLKILVIQQRGNIVLGKRQEFVDELLTFFKNEQLKEIIVLTAFNAVERNDVQLTGEQFRYLSTTLDSNNLNWIVLEERQDKHHHKIVRDRDRYYIAGGGIANRLFYTAQQSQIPATILLMFTDIGQEVQHANELLIRLNQWKKWCQVEQWQMPTSQRAWISMANISTNIKIDIDYIGAACNCCPHSLDWQNGPRLIYAVTNSVALCSDIAPFSIRKTFSGHQARVNCVKWIRQEQRNSISDFYYFLSASVDKTICLWKGIDDDVRLIYRICTSLVGHQNSVTTLIGYQQSSNDNVYVASGSADSTVKIWCIANTLATCIHTLDLQNGFAITLEFAPLDNHKNVFLLFVATDKNTVNIYQVSNSVIEQVFVLSGHEDWIRSITIQKLTPLQWFVATCSQDNYIRIWQLSFDENNNQTNVDETILKLKRSSFALKNSDEFSINVNVELYSILLGHEEAIYGLCWYPNTDLKKAATTILSASMDKSMVLWTFDDNQKMYIDKARVGEVGGNTLGFYGCTFSPCGSYILGHGYEGALHLWKIEEIDNRINLVPQVINSGHFNTVEDCCWDKHSGRYLLSVSTDQTTRLHAEWKRDEIISWHEIGRPQIHGYEMKCLAFIGSNQQRFVSGADEKILRVFEAPKNFLENFSRITKINVDEDIARAQSLPEGANVPALGLSNKAIFDSDENQTTTIANDENPMTVDALYKEGFFKATVLSEPPLEEHLLQNTLWPEIQKLYGHGYEIIAVASNPSGSIVASSCKATQQNDAAIILWNTNTWKPVVRLVVHQLTVVRMVFSNDGRYLLSVSRDRSWSLFDVDESDFQARLHKRISSNNPYHKRIIWTCSFSHDDKYFITGARDQQIHVWRVKEKSDNDNEQPCEKNYLKLNDSVTAVTFASHLIQNDKYFVVAGLDNGSIFLYTWNEQISWQQITSIAPPLGFHLTVNQLCFRPSSLSSSSYYQLAGCSNDGTVRIFSISLS</sequence>
<organism evidence="12 13">
    <name type="scientific">Rotaria magnacalcarata</name>
    <dbReference type="NCBI Taxonomy" id="392030"/>
    <lineage>
        <taxon>Eukaryota</taxon>
        <taxon>Metazoa</taxon>
        <taxon>Spiralia</taxon>
        <taxon>Gnathifera</taxon>
        <taxon>Rotifera</taxon>
        <taxon>Eurotatoria</taxon>
        <taxon>Bdelloidea</taxon>
        <taxon>Philodinida</taxon>
        <taxon>Philodinidae</taxon>
        <taxon>Rotaria</taxon>
    </lineage>
</organism>
<gene>
    <name evidence="12" type="ORF">OVN521_LOCUS1204</name>
</gene>
<dbReference type="InterPro" id="IPR037289">
    <property type="entry name" value="Elp2"/>
</dbReference>
<dbReference type="InterPro" id="IPR038389">
    <property type="entry name" value="PSMG2_sf"/>
</dbReference>
<evidence type="ECO:0000313" key="13">
    <source>
        <dbReference type="Proteomes" id="UP000663866"/>
    </source>
</evidence>
<dbReference type="PROSITE" id="PS50082">
    <property type="entry name" value="WD_REPEATS_2"/>
    <property type="match status" value="4"/>
</dbReference>
<dbReference type="InterPro" id="IPR001680">
    <property type="entry name" value="WD40_rpt"/>
</dbReference>
<evidence type="ECO:0000256" key="3">
    <source>
        <dbReference type="ARBA" id="ARBA00005043"/>
    </source>
</evidence>
<comment type="similarity">
    <text evidence="4">Belongs to the WD repeat ELP2 family.</text>
</comment>
<evidence type="ECO:0000256" key="6">
    <source>
        <dbReference type="ARBA" id="ARBA00022490"/>
    </source>
</evidence>
<dbReference type="SUPFAM" id="SSF50974">
    <property type="entry name" value="Nitrous oxide reductase, N-terminal domain"/>
    <property type="match status" value="1"/>
</dbReference>
<dbReference type="PANTHER" id="PTHR44111:SF1">
    <property type="entry name" value="ELONGATOR COMPLEX PROTEIN 2"/>
    <property type="match status" value="1"/>
</dbReference>
<evidence type="ECO:0000256" key="11">
    <source>
        <dbReference type="PROSITE-ProRule" id="PRU00221"/>
    </source>
</evidence>
<dbReference type="InterPro" id="IPR011047">
    <property type="entry name" value="Quinoprotein_ADH-like_sf"/>
</dbReference>
<comment type="subcellular location">
    <subcellularLocation>
        <location evidence="2">Cytoplasm</location>
    </subcellularLocation>
    <subcellularLocation>
        <location evidence="1">Nucleus</location>
    </subcellularLocation>
</comment>
<dbReference type="InterPro" id="IPR036322">
    <property type="entry name" value="WD40_repeat_dom_sf"/>
</dbReference>
<dbReference type="FunFam" id="2.130.10.10:FF:000400">
    <property type="entry name" value="Elongator acetyltransferase complex subunit 2"/>
    <property type="match status" value="1"/>
</dbReference>
<keyword evidence="6" id="KW-0963">Cytoplasm</keyword>
<dbReference type="SUPFAM" id="SSF50978">
    <property type="entry name" value="WD40 repeat-like"/>
    <property type="match status" value="1"/>
</dbReference>
<dbReference type="UniPathway" id="UPA00988"/>
<dbReference type="SMART" id="SM00320">
    <property type="entry name" value="WD40"/>
    <property type="match status" value="12"/>
</dbReference>
<dbReference type="InterPro" id="IPR011045">
    <property type="entry name" value="N2O_reductase_N"/>
</dbReference>
<dbReference type="SUPFAM" id="SSF50998">
    <property type="entry name" value="Quinoprotein alcohol dehydrogenase-like"/>
    <property type="match status" value="1"/>
</dbReference>
<dbReference type="InterPro" id="IPR015943">
    <property type="entry name" value="WD40/YVTN_repeat-like_dom_sf"/>
</dbReference>
<accession>A0A818Y7W9</accession>
<evidence type="ECO:0000256" key="5">
    <source>
        <dbReference type="ARBA" id="ARBA00020267"/>
    </source>
</evidence>
<evidence type="ECO:0000256" key="7">
    <source>
        <dbReference type="ARBA" id="ARBA00022574"/>
    </source>
</evidence>
<dbReference type="Pfam" id="PF09754">
    <property type="entry name" value="PAC2"/>
    <property type="match status" value="1"/>
</dbReference>
<comment type="pathway">
    <text evidence="3">tRNA modification; 5-methoxycarbonylmethyl-2-thiouridine-tRNA biosynthesis.</text>
</comment>